<name>A0A8D8VAB7_9HEMI</name>
<dbReference type="EMBL" id="HBUF01358398">
    <property type="protein sequence ID" value="CAG6719167.1"/>
    <property type="molecule type" value="Transcribed_RNA"/>
</dbReference>
<protein>
    <submittedName>
        <fullName evidence="1">Uncharacterized protein</fullName>
    </submittedName>
</protein>
<dbReference type="AlphaFoldDB" id="A0A8D8VAB7"/>
<proteinExistence type="predicted"/>
<organism evidence="1">
    <name type="scientific">Cacopsylla melanoneura</name>
    <dbReference type="NCBI Taxonomy" id="428564"/>
    <lineage>
        <taxon>Eukaryota</taxon>
        <taxon>Metazoa</taxon>
        <taxon>Ecdysozoa</taxon>
        <taxon>Arthropoda</taxon>
        <taxon>Hexapoda</taxon>
        <taxon>Insecta</taxon>
        <taxon>Pterygota</taxon>
        <taxon>Neoptera</taxon>
        <taxon>Paraneoptera</taxon>
        <taxon>Hemiptera</taxon>
        <taxon>Sternorrhyncha</taxon>
        <taxon>Psylloidea</taxon>
        <taxon>Psyllidae</taxon>
        <taxon>Psyllinae</taxon>
        <taxon>Cacopsylla</taxon>
    </lineage>
</organism>
<reference evidence="1" key="1">
    <citation type="submission" date="2021-05" db="EMBL/GenBank/DDBJ databases">
        <authorList>
            <person name="Alioto T."/>
            <person name="Alioto T."/>
            <person name="Gomez Garrido J."/>
        </authorList>
    </citation>
    <scope>NUCLEOTIDE SEQUENCE</scope>
</reference>
<evidence type="ECO:0000313" key="1">
    <source>
        <dbReference type="EMBL" id="CAG6719167.1"/>
    </source>
</evidence>
<sequence>MFPSSRIPLLGGLSKMSSCLMANVVHSPSILNSRSTYVLERARPLPKIYPRQRKRPLMNRSTYVFNVVQTPHDKFMRQKDLQVILVQYVEVDAVATIPHNPCRTQSRQ</sequence>
<accession>A0A8D8VAB7</accession>